<sequence length="450" mass="49908">MTNKLKNHLSIGVGVLLLLLLTISPQYLMAQNQIQVTSFQRMETDLTARITAPKHDQNGEVCALLRIVTTDMNFMFEPDALGIVSRVNKPGEIWIYVPRGARRISIMHERYGVLRNYFYPDIIEAATVYEMVLETGSNEKQASADANMQLLVMRPEPATADVYIDDEKMPTENGVFSATMKKGEHTYRVEAPMYAPEAGILRLEEKPVILSINLKPRFGYMEIFSLPEQGAEVYLDEKFVGQTPYRSDRMPLRDYRVSIKKDTYFPQDTLLAVRSGETTTHTFEMVSTIKPKTPLDILVMLEGAWQPALFSYGVMAAVVGTHGGYVHARSDFGSVSSDLECDDTGALTNGQGTPYYKEGVKHKARLSITAGYMYRIARPLYLYVGAGYGSVTQAWETIDDEIVKNTDGSPSGVAAEIGAIGRFGRFALSLGCQTVGFKATEASVGIGVFF</sequence>
<dbReference type="Proteomes" id="UP000886851">
    <property type="component" value="Unassembled WGS sequence"/>
</dbReference>
<gene>
    <name evidence="2" type="ORF">H9824_06125</name>
</gene>
<name>A0A9D1ZI97_9BACE</name>
<accession>A0A9D1ZI97</accession>
<dbReference type="EMBL" id="DXCV01000042">
    <property type="protein sequence ID" value="HIY88263.1"/>
    <property type="molecule type" value="Genomic_DNA"/>
</dbReference>
<reference evidence="2" key="2">
    <citation type="submission" date="2021-04" db="EMBL/GenBank/DDBJ databases">
        <authorList>
            <person name="Gilroy R."/>
        </authorList>
    </citation>
    <scope>NUCLEOTIDE SEQUENCE</scope>
    <source>
        <strain evidence="2">Gambia2-208</strain>
    </source>
</reference>
<feature type="domain" description="PEGA" evidence="1">
    <location>
        <begin position="229"/>
        <end position="284"/>
    </location>
</feature>
<dbReference type="AlphaFoldDB" id="A0A9D1ZI97"/>
<evidence type="ECO:0000313" key="3">
    <source>
        <dbReference type="Proteomes" id="UP000886851"/>
    </source>
</evidence>
<dbReference type="InterPro" id="IPR013229">
    <property type="entry name" value="PEGA"/>
</dbReference>
<evidence type="ECO:0000259" key="1">
    <source>
        <dbReference type="Pfam" id="PF08308"/>
    </source>
</evidence>
<comment type="caution">
    <text evidence="2">The sequence shown here is derived from an EMBL/GenBank/DDBJ whole genome shotgun (WGS) entry which is preliminary data.</text>
</comment>
<reference evidence="2" key="1">
    <citation type="journal article" date="2021" name="PeerJ">
        <title>Extensive microbial diversity within the chicken gut microbiome revealed by metagenomics and culture.</title>
        <authorList>
            <person name="Gilroy R."/>
            <person name="Ravi A."/>
            <person name="Getino M."/>
            <person name="Pursley I."/>
            <person name="Horton D.L."/>
            <person name="Alikhan N.F."/>
            <person name="Baker D."/>
            <person name="Gharbi K."/>
            <person name="Hall N."/>
            <person name="Watson M."/>
            <person name="Adriaenssens E.M."/>
            <person name="Foster-Nyarko E."/>
            <person name="Jarju S."/>
            <person name="Secka A."/>
            <person name="Antonio M."/>
            <person name="Oren A."/>
            <person name="Chaudhuri R.R."/>
            <person name="La Ragione R."/>
            <person name="Hildebrand F."/>
            <person name="Pallen M.J."/>
        </authorList>
    </citation>
    <scope>NUCLEOTIDE SEQUENCE</scope>
    <source>
        <strain evidence="2">Gambia2-208</strain>
    </source>
</reference>
<proteinExistence type="predicted"/>
<protein>
    <submittedName>
        <fullName evidence="2">PEGA domain-containing protein</fullName>
    </submittedName>
</protein>
<organism evidence="2 3">
    <name type="scientific">Candidatus Bacteroides pullicola</name>
    <dbReference type="NCBI Taxonomy" id="2838475"/>
    <lineage>
        <taxon>Bacteria</taxon>
        <taxon>Pseudomonadati</taxon>
        <taxon>Bacteroidota</taxon>
        <taxon>Bacteroidia</taxon>
        <taxon>Bacteroidales</taxon>
        <taxon>Bacteroidaceae</taxon>
        <taxon>Bacteroides</taxon>
    </lineage>
</organism>
<evidence type="ECO:0000313" key="2">
    <source>
        <dbReference type="EMBL" id="HIY88263.1"/>
    </source>
</evidence>
<dbReference type="Pfam" id="PF08308">
    <property type="entry name" value="PEGA"/>
    <property type="match status" value="1"/>
</dbReference>